<sequence>MYYLSGGQLCECGGVREKQGLCWRSLSSSFSYSFSRLRRPVTLCMVTPAVSLSKAVMSLLFSPLSLYSWLSSTLIRLLLSVPVPEHSAAAPCLVLVLCLPLHLSAADVSPPCTCFTWPWWFGLGPF</sequence>
<organism evidence="1 2">
    <name type="scientific">Pleuronectes platessa</name>
    <name type="common">European plaice</name>
    <dbReference type="NCBI Taxonomy" id="8262"/>
    <lineage>
        <taxon>Eukaryota</taxon>
        <taxon>Metazoa</taxon>
        <taxon>Chordata</taxon>
        <taxon>Craniata</taxon>
        <taxon>Vertebrata</taxon>
        <taxon>Euteleostomi</taxon>
        <taxon>Actinopterygii</taxon>
        <taxon>Neopterygii</taxon>
        <taxon>Teleostei</taxon>
        <taxon>Neoteleostei</taxon>
        <taxon>Acanthomorphata</taxon>
        <taxon>Carangaria</taxon>
        <taxon>Pleuronectiformes</taxon>
        <taxon>Pleuronectoidei</taxon>
        <taxon>Pleuronectidae</taxon>
        <taxon>Pleuronectes</taxon>
    </lineage>
</organism>
<dbReference type="Proteomes" id="UP001153269">
    <property type="component" value="Unassembled WGS sequence"/>
</dbReference>
<proteinExistence type="predicted"/>
<dbReference type="EMBL" id="CADEAL010001158">
    <property type="protein sequence ID" value="CAB1429644.1"/>
    <property type="molecule type" value="Genomic_DNA"/>
</dbReference>
<evidence type="ECO:0000313" key="1">
    <source>
        <dbReference type="EMBL" id="CAB1429644.1"/>
    </source>
</evidence>
<accession>A0A9N7UG45</accession>
<reference evidence="1" key="1">
    <citation type="submission" date="2020-03" db="EMBL/GenBank/DDBJ databases">
        <authorList>
            <person name="Weist P."/>
        </authorList>
    </citation>
    <scope>NUCLEOTIDE SEQUENCE</scope>
</reference>
<name>A0A9N7UG45_PLEPL</name>
<keyword evidence="2" id="KW-1185">Reference proteome</keyword>
<gene>
    <name evidence="1" type="ORF">PLEPLA_LOCUS17623</name>
</gene>
<comment type="caution">
    <text evidence="1">The sequence shown here is derived from an EMBL/GenBank/DDBJ whole genome shotgun (WGS) entry which is preliminary data.</text>
</comment>
<dbReference type="AlphaFoldDB" id="A0A9N7UG45"/>
<protein>
    <submittedName>
        <fullName evidence="1">Uncharacterized protein</fullName>
    </submittedName>
</protein>
<evidence type="ECO:0000313" key="2">
    <source>
        <dbReference type="Proteomes" id="UP001153269"/>
    </source>
</evidence>